<dbReference type="AlphaFoldDB" id="A0A1I0F1B0"/>
<reference evidence="1 2" key="1">
    <citation type="submission" date="2016-10" db="EMBL/GenBank/DDBJ databases">
        <authorList>
            <person name="de Groot N.N."/>
        </authorList>
    </citation>
    <scope>NUCLEOTIDE SEQUENCE [LARGE SCALE GENOMIC DNA]</scope>
    <source>
        <strain evidence="1 2">DSM 18979</strain>
    </source>
</reference>
<evidence type="ECO:0000313" key="2">
    <source>
        <dbReference type="Proteomes" id="UP000199568"/>
    </source>
</evidence>
<evidence type="ECO:0000313" key="1">
    <source>
        <dbReference type="EMBL" id="SET51559.1"/>
    </source>
</evidence>
<gene>
    <name evidence="1" type="ORF">SAMN05660297_02628</name>
</gene>
<dbReference type="Proteomes" id="UP000199568">
    <property type="component" value="Unassembled WGS sequence"/>
</dbReference>
<dbReference type="STRING" id="426128.SAMN05660297_02628"/>
<organism evidence="1 2">
    <name type="scientific">Natronincola peptidivorans</name>
    <dbReference type="NCBI Taxonomy" id="426128"/>
    <lineage>
        <taxon>Bacteria</taxon>
        <taxon>Bacillati</taxon>
        <taxon>Bacillota</taxon>
        <taxon>Clostridia</taxon>
        <taxon>Peptostreptococcales</taxon>
        <taxon>Natronincolaceae</taxon>
        <taxon>Natronincola</taxon>
    </lineage>
</organism>
<proteinExistence type="predicted"/>
<name>A0A1I0F1B0_9FIRM</name>
<keyword evidence="2" id="KW-1185">Reference proteome</keyword>
<dbReference type="EMBL" id="FOHU01000013">
    <property type="protein sequence ID" value="SET51559.1"/>
    <property type="molecule type" value="Genomic_DNA"/>
</dbReference>
<dbReference type="RefSeq" id="WP_090444876.1">
    <property type="nucleotide sequence ID" value="NZ_FOHU01000013.1"/>
</dbReference>
<protein>
    <submittedName>
        <fullName evidence="1">Uncharacterized protein</fullName>
    </submittedName>
</protein>
<sequence length="276" mass="32369">MKNQETYISLYNIIKEAYEENNKEGHFENYYNKEKDKFKDILTCIGVDPKTLKELDSEGFGIPSSEKNVVKKLISQYTEKNMKFIRKQDFKNVSLDFLKEVISSVESILRKKLEKDKYTKEINRMLTVSTYPVSESVEDIKKQALDIIIDDIEKLQGIENVFKGPNLSFVDKVNLLNYYKLLLQSTSKQWNTVVDIFVENRQEEIYNSVESDYKEGLSEEEAEKKFPEFVKDSIFALKEAIKEYEDELERPNSTTVSELKDEKLKKVKEAIDKIKI</sequence>
<accession>A0A1I0F1B0</accession>
<dbReference type="OrthoDB" id="9806724at2"/>